<dbReference type="EMBL" id="KV417352">
    <property type="protein sequence ID" value="KZO90089.1"/>
    <property type="molecule type" value="Genomic_DNA"/>
</dbReference>
<dbReference type="GO" id="GO:0016787">
    <property type="term" value="F:hydrolase activity"/>
    <property type="evidence" value="ECO:0007669"/>
    <property type="project" value="UniProtKB-KW"/>
</dbReference>
<keyword evidence="2" id="KW-1185">Reference proteome</keyword>
<dbReference type="STRING" id="1330018.A0A167G1V5"/>
<evidence type="ECO:0000313" key="1">
    <source>
        <dbReference type="EMBL" id="KZO90089.1"/>
    </source>
</evidence>
<dbReference type="InterPro" id="IPR017853">
    <property type="entry name" value="GH"/>
</dbReference>
<sequence>MCRFGIAWIRDHAAVQKTANKPVVIEEFGVSIANQSEVYPYWLNEVLSSGLTGDAIWQSGSYLSTGPSPNDGFTYYPNGTVYQLVKGYAALLKLRG</sequence>
<dbReference type="AlphaFoldDB" id="A0A167G1V5"/>
<dbReference type="Gene3D" id="3.20.20.80">
    <property type="entry name" value="Glycosidases"/>
    <property type="match status" value="1"/>
</dbReference>
<name>A0A167G1V5_CALVF</name>
<evidence type="ECO:0000313" key="2">
    <source>
        <dbReference type="Proteomes" id="UP000076738"/>
    </source>
</evidence>
<dbReference type="OrthoDB" id="406631at2759"/>
<proteinExistence type="predicted"/>
<gene>
    <name evidence="1" type="ORF">CALVIDRAFT_542990</name>
</gene>
<organism evidence="1 2">
    <name type="scientific">Calocera viscosa (strain TUFC12733)</name>
    <dbReference type="NCBI Taxonomy" id="1330018"/>
    <lineage>
        <taxon>Eukaryota</taxon>
        <taxon>Fungi</taxon>
        <taxon>Dikarya</taxon>
        <taxon>Basidiomycota</taxon>
        <taxon>Agaricomycotina</taxon>
        <taxon>Dacrymycetes</taxon>
        <taxon>Dacrymycetales</taxon>
        <taxon>Dacrymycetaceae</taxon>
        <taxon>Calocera</taxon>
    </lineage>
</organism>
<dbReference type="SUPFAM" id="SSF51445">
    <property type="entry name" value="(Trans)glycosidases"/>
    <property type="match status" value="1"/>
</dbReference>
<dbReference type="Proteomes" id="UP000076738">
    <property type="component" value="Unassembled WGS sequence"/>
</dbReference>
<protein>
    <submittedName>
        <fullName evidence="1">Glycoside hydrolase family 5 protein</fullName>
    </submittedName>
</protein>
<accession>A0A167G1V5</accession>
<reference evidence="1 2" key="1">
    <citation type="journal article" date="2016" name="Mol. Biol. Evol.">
        <title>Comparative Genomics of Early-Diverging Mushroom-Forming Fungi Provides Insights into the Origins of Lignocellulose Decay Capabilities.</title>
        <authorList>
            <person name="Nagy L.G."/>
            <person name="Riley R."/>
            <person name="Tritt A."/>
            <person name="Adam C."/>
            <person name="Daum C."/>
            <person name="Floudas D."/>
            <person name="Sun H."/>
            <person name="Yadav J.S."/>
            <person name="Pangilinan J."/>
            <person name="Larsson K.H."/>
            <person name="Matsuura K."/>
            <person name="Barry K."/>
            <person name="Labutti K."/>
            <person name="Kuo R."/>
            <person name="Ohm R.A."/>
            <person name="Bhattacharya S.S."/>
            <person name="Shirouzu T."/>
            <person name="Yoshinaga Y."/>
            <person name="Martin F.M."/>
            <person name="Grigoriev I.V."/>
            <person name="Hibbett D.S."/>
        </authorList>
    </citation>
    <scope>NUCLEOTIDE SEQUENCE [LARGE SCALE GENOMIC DNA]</scope>
    <source>
        <strain evidence="1 2">TUFC12733</strain>
    </source>
</reference>
<keyword evidence="1" id="KW-0378">Hydrolase</keyword>